<dbReference type="InterPro" id="IPR016035">
    <property type="entry name" value="Acyl_Trfase/lysoPLipase"/>
</dbReference>
<gene>
    <name evidence="4" type="ORF">QRX50_34775</name>
</gene>
<name>A0A9Y2MT87_9PSEU</name>
<accession>A0A9Y2MT87</accession>
<dbReference type="SUPFAM" id="SSF52151">
    <property type="entry name" value="FabD/lysophospholipase-like"/>
    <property type="match status" value="1"/>
</dbReference>
<evidence type="ECO:0000259" key="3">
    <source>
        <dbReference type="PROSITE" id="PS51635"/>
    </source>
</evidence>
<feature type="active site" description="Proton acceptor" evidence="2">
    <location>
        <position position="193"/>
    </location>
</feature>
<dbReference type="RefSeq" id="WP_285967346.1">
    <property type="nucleotide sequence ID" value="NZ_CP127294.1"/>
</dbReference>
<feature type="short sequence motif" description="GXGXXG" evidence="2">
    <location>
        <begin position="17"/>
        <end position="22"/>
    </location>
</feature>
<dbReference type="Gene3D" id="3.40.1090.10">
    <property type="entry name" value="Cytosolic phospholipase A2 catalytic domain"/>
    <property type="match status" value="2"/>
</dbReference>
<evidence type="ECO:0000313" key="4">
    <source>
        <dbReference type="EMBL" id="WIX76598.1"/>
    </source>
</evidence>
<dbReference type="GO" id="GO:0016787">
    <property type="term" value="F:hydrolase activity"/>
    <property type="evidence" value="ECO:0007669"/>
    <property type="project" value="UniProtKB-UniRule"/>
</dbReference>
<dbReference type="KEGG" id="acab:QRX50_34775"/>
<keyword evidence="2" id="KW-0442">Lipid degradation</keyword>
<protein>
    <submittedName>
        <fullName evidence="4">Patatin-like phospholipase family protein</fullName>
    </submittedName>
</protein>
<dbReference type="Pfam" id="PF01734">
    <property type="entry name" value="Patatin"/>
    <property type="match status" value="1"/>
</dbReference>
<dbReference type="GO" id="GO:0016042">
    <property type="term" value="P:lipid catabolic process"/>
    <property type="evidence" value="ECO:0007669"/>
    <property type="project" value="UniProtKB-UniRule"/>
</dbReference>
<proteinExistence type="predicted"/>
<feature type="short sequence motif" description="GXSXG" evidence="2">
    <location>
        <begin position="48"/>
        <end position="52"/>
    </location>
</feature>
<sequence length="297" mass="30831">MPRPQEAPPLTALVLGGGGPVGAAWTSALVHRLEAAGLPLSGSGVVVGTSAGSIVGAWLTMEPAGLATVPAKMRERAAWHAGNVAAGRGDRTLFQSLAQDTSEGPERARRIGRAAIAAVPVISEAQADELWSWALPAGEWPRRLRITAVSTDTGLARGWSPADGISVAVAVACSSAAPGVAPPVRVAGSTWVDGGVRSGTNADLAVDPRWHDGSAVEPGRVLVVAPMPSADLARQEAFLAGRGHRVRVITADPFYEQPQDLLDARFIDVAAEAGARQADGLLDGLLKWWHEPARRFG</sequence>
<keyword evidence="1 2" id="KW-0443">Lipid metabolism</keyword>
<dbReference type="EMBL" id="CP127294">
    <property type="protein sequence ID" value="WIX76598.1"/>
    <property type="molecule type" value="Genomic_DNA"/>
</dbReference>
<dbReference type="PROSITE" id="PS51635">
    <property type="entry name" value="PNPLA"/>
    <property type="match status" value="1"/>
</dbReference>
<keyword evidence="2" id="KW-0378">Hydrolase</keyword>
<evidence type="ECO:0000256" key="1">
    <source>
        <dbReference type="ARBA" id="ARBA00023098"/>
    </source>
</evidence>
<keyword evidence="5" id="KW-1185">Reference proteome</keyword>
<dbReference type="InterPro" id="IPR002641">
    <property type="entry name" value="PNPLA_dom"/>
</dbReference>
<evidence type="ECO:0000313" key="5">
    <source>
        <dbReference type="Proteomes" id="UP001236014"/>
    </source>
</evidence>
<evidence type="ECO:0000256" key="2">
    <source>
        <dbReference type="PROSITE-ProRule" id="PRU01161"/>
    </source>
</evidence>
<dbReference type="Proteomes" id="UP001236014">
    <property type="component" value="Chromosome"/>
</dbReference>
<organism evidence="4 5">
    <name type="scientific">Amycolatopsis carbonis</name>
    <dbReference type="NCBI Taxonomy" id="715471"/>
    <lineage>
        <taxon>Bacteria</taxon>
        <taxon>Bacillati</taxon>
        <taxon>Actinomycetota</taxon>
        <taxon>Actinomycetes</taxon>
        <taxon>Pseudonocardiales</taxon>
        <taxon>Pseudonocardiaceae</taxon>
        <taxon>Amycolatopsis</taxon>
    </lineage>
</organism>
<feature type="domain" description="PNPLA" evidence="3">
    <location>
        <begin position="13"/>
        <end position="206"/>
    </location>
</feature>
<reference evidence="4 5" key="1">
    <citation type="submission" date="2023-06" db="EMBL/GenBank/DDBJ databases">
        <authorList>
            <person name="Oyuntsetseg B."/>
            <person name="Kim S.B."/>
        </authorList>
    </citation>
    <scope>NUCLEOTIDE SEQUENCE [LARGE SCALE GENOMIC DNA]</scope>
    <source>
        <strain evidence="4 5">2-15</strain>
    </source>
</reference>
<dbReference type="AlphaFoldDB" id="A0A9Y2MT87"/>
<feature type="short sequence motif" description="DGA/G" evidence="2">
    <location>
        <begin position="193"/>
        <end position="195"/>
    </location>
</feature>
<feature type="active site" description="Nucleophile" evidence="2">
    <location>
        <position position="50"/>
    </location>
</feature>